<dbReference type="AlphaFoldDB" id="A0A382WHK1"/>
<dbReference type="Gene3D" id="3.20.20.140">
    <property type="entry name" value="Metal-dependent hydrolases"/>
    <property type="match status" value="1"/>
</dbReference>
<comment type="cofactor">
    <cofactor evidence="1">
        <name>Zn(2+)</name>
        <dbReference type="ChEBI" id="CHEBI:29105"/>
    </cofactor>
</comment>
<keyword evidence="6" id="KW-0862">Zinc</keyword>
<evidence type="ECO:0000256" key="2">
    <source>
        <dbReference type="ARBA" id="ARBA00006676"/>
    </source>
</evidence>
<evidence type="ECO:0000259" key="7">
    <source>
        <dbReference type="Pfam" id="PF00962"/>
    </source>
</evidence>
<evidence type="ECO:0000313" key="8">
    <source>
        <dbReference type="EMBL" id="SVD58094.1"/>
    </source>
</evidence>
<evidence type="ECO:0000256" key="3">
    <source>
        <dbReference type="ARBA" id="ARBA00012784"/>
    </source>
</evidence>
<accession>A0A382WHK1</accession>
<dbReference type="GO" id="GO:0005829">
    <property type="term" value="C:cytosol"/>
    <property type="evidence" value="ECO:0007669"/>
    <property type="project" value="TreeGrafter"/>
</dbReference>
<evidence type="ECO:0000256" key="4">
    <source>
        <dbReference type="ARBA" id="ARBA00022723"/>
    </source>
</evidence>
<dbReference type="GO" id="GO:0043103">
    <property type="term" value="P:hypoxanthine salvage"/>
    <property type="evidence" value="ECO:0007669"/>
    <property type="project" value="TreeGrafter"/>
</dbReference>
<proteinExistence type="inferred from homology"/>
<evidence type="ECO:0000256" key="5">
    <source>
        <dbReference type="ARBA" id="ARBA00022801"/>
    </source>
</evidence>
<evidence type="ECO:0000256" key="6">
    <source>
        <dbReference type="ARBA" id="ARBA00022833"/>
    </source>
</evidence>
<protein>
    <recommendedName>
        <fullName evidence="3">adenosine deaminase</fullName>
        <ecNumber evidence="3">3.5.4.4</ecNumber>
    </recommendedName>
</protein>
<organism evidence="8">
    <name type="scientific">marine metagenome</name>
    <dbReference type="NCBI Taxonomy" id="408172"/>
    <lineage>
        <taxon>unclassified sequences</taxon>
        <taxon>metagenomes</taxon>
        <taxon>ecological metagenomes</taxon>
    </lineage>
</organism>
<dbReference type="PANTHER" id="PTHR11409">
    <property type="entry name" value="ADENOSINE DEAMINASE"/>
    <property type="match status" value="1"/>
</dbReference>
<dbReference type="Pfam" id="PF00962">
    <property type="entry name" value="A_deaminase"/>
    <property type="match status" value="1"/>
</dbReference>
<gene>
    <name evidence="8" type="ORF">METZ01_LOCUS410948</name>
</gene>
<dbReference type="GO" id="GO:0046103">
    <property type="term" value="P:inosine biosynthetic process"/>
    <property type="evidence" value="ECO:0007669"/>
    <property type="project" value="TreeGrafter"/>
</dbReference>
<dbReference type="GO" id="GO:0004000">
    <property type="term" value="F:adenosine deaminase activity"/>
    <property type="evidence" value="ECO:0007669"/>
    <property type="project" value="UniProtKB-ARBA"/>
</dbReference>
<dbReference type="GO" id="GO:0006154">
    <property type="term" value="P:adenosine catabolic process"/>
    <property type="evidence" value="ECO:0007669"/>
    <property type="project" value="TreeGrafter"/>
</dbReference>
<dbReference type="GO" id="GO:0060169">
    <property type="term" value="P:negative regulation of adenosine receptor signaling pathway"/>
    <property type="evidence" value="ECO:0007669"/>
    <property type="project" value="TreeGrafter"/>
</dbReference>
<feature type="domain" description="Adenosine deaminase" evidence="7">
    <location>
        <begin position="3"/>
        <end position="263"/>
    </location>
</feature>
<dbReference type="GO" id="GO:0009897">
    <property type="term" value="C:external side of plasma membrane"/>
    <property type="evidence" value="ECO:0007669"/>
    <property type="project" value="TreeGrafter"/>
</dbReference>
<evidence type="ECO:0000256" key="1">
    <source>
        <dbReference type="ARBA" id="ARBA00001947"/>
    </source>
</evidence>
<dbReference type="EC" id="3.5.4.4" evidence="3"/>
<dbReference type="InterPro" id="IPR001365">
    <property type="entry name" value="A_deaminase_dom"/>
</dbReference>
<keyword evidence="5" id="KW-0378">Hydrolase</keyword>
<dbReference type="InterPro" id="IPR006330">
    <property type="entry name" value="Ado/ade_deaminase"/>
</dbReference>
<sequence>IQKVWCSEEVIERMTFEACEYSVEQGIRIMEFRYAPDFIAADKPHLDFEKIHAAVLRGVNRGAHPDLAVGLIGIVQKTLPLDAAGKTIEFMIENADTFVGLDFADQDTMPLATYAPLVEKAHEAGLQLTTHAGEVPGPGSSREVSDAIEVLNAERIGHGIHIINDLPVMDLCKEKNVTLEICPTSNWLTSAVPTTANHPIKRLMNYGVPVTINSDDPSLFGIDLCHEYEILHREHGFTEKDFHACNQRAANASFIDAAEKSRVWHNA</sequence>
<reference evidence="8" key="1">
    <citation type="submission" date="2018-05" db="EMBL/GenBank/DDBJ databases">
        <authorList>
            <person name="Lanie J.A."/>
            <person name="Ng W.-L."/>
            <person name="Kazmierczak K.M."/>
            <person name="Andrzejewski T.M."/>
            <person name="Davidsen T.M."/>
            <person name="Wayne K.J."/>
            <person name="Tettelin H."/>
            <person name="Glass J.I."/>
            <person name="Rusch D."/>
            <person name="Podicherti R."/>
            <person name="Tsui H.-C.T."/>
            <person name="Winkler M.E."/>
        </authorList>
    </citation>
    <scope>NUCLEOTIDE SEQUENCE</scope>
</reference>
<dbReference type="PANTHER" id="PTHR11409:SF43">
    <property type="entry name" value="ADENOSINE DEAMINASE"/>
    <property type="match status" value="1"/>
</dbReference>
<dbReference type="SUPFAM" id="SSF51556">
    <property type="entry name" value="Metallo-dependent hydrolases"/>
    <property type="match status" value="1"/>
</dbReference>
<feature type="non-terminal residue" evidence="8">
    <location>
        <position position="1"/>
    </location>
</feature>
<dbReference type="EMBL" id="UINC01159803">
    <property type="protein sequence ID" value="SVD58094.1"/>
    <property type="molecule type" value="Genomic_DNA"/>
</dbReference>
<dbReference type="InterPro" id="IPR032466">
    <property type="entry name" value="Metal_Hydrolase"/>
</dbReference>
<name>A0A382WHK1_9ZZZZ</name>
<comment type="similarity">
    <text evidence="2">Belongs to the metallo-dependent hydrolases superfamily. Adenosine and AMP deaminases family.</text>
</comment>
<keyword evidence="4" id="KW-0479">Metal-binding</keyword>
<dbReference type="GO" id="GO:0046872">
    <property type="term" value="F:metal ion binding"/>
    <property type="evidence" value="ECO:0007669"/>
    <property type="project" value="UniProtKB-KW"/>
</dbReference>